<sequence>MQEWLDEHKDEVVDNIEEKVLDGAGLIKEVATGHRDVADVDDEDNDEDEDADDDEDGHENPHFLIKDNGIQVDVGENAGVGDSFEEDMADNEDVYPKLPNIFNDKLNLKEQEPMLELTKLELHKCCFKPPLEFEGFLNLEKLLLKDIDFGASLCGTKVNLPQLKKLSLFKCTNVYNFNIKATRLQELIVYVCPNAMLLRLLDSASLFWFRLLLRNY</sequence>
<organism evidence="2 3">
    <name type="scientific">Lactuca virosa</name>
    <dbReference type="NCBI Taxonomy" id="75947"/>
    <lineage>
        <taxon>Eukaryota</taxon>
        <taxon>Viridiplantae</taxon>
        <taxon>Streptophyta</taxon>
        <taxon>Embryophyta</taxon>
        <taxon>Tracheophyta</taxon>
        <taxon>Spermatophyta</taxon>
        <taxon>Magnoliopsida</taxon>
        <taxon>eudicotyledons</taxon>
        <taxon>Gunneridae</taxon>
        <taxon>Pentapetalae</taxon>
        <taxon>asterids</taxon>
        <taxon>campanulids</taxon>
        <taxon>Asterales</taxon>
        <taxon>Asteraceae</taxon>
        <taxon>Cichorioideae</taxon>
        <taxon>Cichorieae</taxon>
        <taxon>Lactucinae</taxon>
        <taxon>Lactuca</taxon>
    </lineage>
</organism>
<feature type="region of interest" description="Disordered" evidence="1">
    <location>
        <begin position="31"/>
        <end position="63"/>
    </location>
</feature>
<name>A0AAU9NTU4_9ASTR</name>
<gene>
    <name evidence="2" type="ORF">LVIROSA_LOCUS27214</name>
</gene>
<dbReference type="SUPFAM" id="SSF52047">
    <property type="entry name" value="RNI-like"/>
    <property type="match status" value="1"/>
</dbReference>
<evidence type="ECO:0000313" key="3">
    <source>
        <dbReference type="Proteomes" id="UP001157418"/>
    </source>
</evidence>
<dbReference type="AlphaFoldDB" id="A0AAU9NTU4"/>
<reference evidence="2 3" key="1">
    <citation type="submission" date="2022-01" db="EMBL/GenBank/DDBJ databases">
        <authorList>
            <person name="Xiong W."/>
            <person name="Schranz E."/>
        </authorList>
    </citation>
    <scope>NUCLEOTIDE SEQUENCE [LARGE SCALE GENOMIC DNA]</scope>
</reference>
<comment type="caution">
    <text evidence="2">The sequence shown here is derived from an EMBL/GenBank/DDBJ whole genome shotgun (WGS) entry which is preliminary data.</text>
</comment>
<accession>A0AAU9NTU4</accession>
<evidence type="ECO:0000313" key="2">
    <source>
        <dbReference type="EMBL" id="CAH1441129.1"/>
    </source>
</evidence>
<keyword evidence="3" id="KW-1185">Reference proteome</keyword>
<protein>
    <submittedName>
        <fullName evidence="2">Uncharacterized protein</fullName>
    </submittedName>
</protein>
<evidence type="ECO:0000256" key="1">
    <source>
        <dbReference type="SAM" id="MobiDB-lite"/>
    </source>
</evidence>
<dbReference type="Proteomes" id="UP001157418">
    <property type="component" value="Unassembled WGS sequence"/>
</dbReference>
<proteinExistence type="predicted"/>
<feature type="compositionally biased region" description="Acidic residues" evidence="1">
    <location>
        <begin position="39"/>
        <end position="57"/>
    </location>
</feature>
<dbReference type="EMBL" id="CAKMRJ010005412">
    <property type="protein sequence ID" value="CAH1441129.1"/>
    <property type="molecule type" value="Genomic_DNA"/>
</dbReference>